<evidence type="ECO:0008006" key="4">
    <source>
        <dbReference type="Google" id="ProtNLM"/>
    </source>
</evidence>
<proteinExistence type="predicted"/>
<gene>
    <name evidence="2" type="ORF">DSM104443_01908</name>
</gene>
<dbReference type="KEGG" id="uru:DSM104443_01908"/>
<accession>A0A6M4GVC3</accession>
<feature type="chain" id="PRO_5027113352" description="Lipid-binding SYLF domain-containing protein" evidence="1">
    <location>
        <begin position="24"/>
        <end position="200"/>
    </location>
</feature>
<protein>
    <recommendedName>
        <fullName evidence="4">Lipid-binding SYLF domain-containing protein</fullName>
    </recommendedName>
</protein>
<dbReference type="Proteomes" id="UP000501534">
    <property type="component" value="Chromosome"/>
</dbReference>
<name>A0A6M4GVC3_9PROT</name>
<keyword evidence="1" id="KW-0732">Signal</keyword>
<dbReference type="AlphaFoldDB" id="A0A6M4GVC3"/>
<dbReference type="PROSITE" id="PS51257">
    <property type="entry name" value="PROKAR_LIPOPROTEIN"/>
    <property type="match status" value="1"/>
</dbReference>
<dbReference type="RefSeq" id="WP_171091674.1">
    <property type="nucleotide sequence ID" value="NZ_CP053069.1"/>
</dbReference>
<organism evidence="2 3">
    <name type="scientific">Usitatibacter rugosus</name>
    <dbReference type="NCBI Taxonomy" id="2732067"/>
    <lineage>
        <taxon>Bacteria</taxon>
        <taxon>Pseudomonadati</taxon>
        <taxon>Pseudomonadota</taxon>
        <taxon>Betaproteobacteria</taxon>
        <taxon>Nitrosomonadales</taxon>
        <taxon>Usitatibacteraceae</taxon>
        <taxon>Usitatibacter</taxon>
    </lineage>
</organism>
<feature type="signal peptide" evidence="1">
    <location>
        <begin position="1"/>
        <end position="23"/>
    </location>
</feature>
<evidence type="ECO:0000256" key="1">
    <source>
        <dbReference type="SAM" id="SignalP"/>
    </source>
</evidence>
<evidence type="ECO:0000313" key="3">
    <source>
        <dbReference type="Proteomes" id="UP000501534"/>
    </source>
</evidence>
<evidence type="ECO:0000313" key="2">
    <source>
        <dbReference type="EMBL" id="QJR10838.1"/>
    </source>
</evidence>
<keyword evidence="3" id="KW-1185">Reference proteome</keyword>
<dbReference type="EMBL" id="CP053069">
    <property type="protein sequence ID" value="QJR10838.1"/>
    <property type="molecule type" value="Genomic_DNA"/>
</dbReference>
<sequence>MDRAGVVARILLAAAAVGLAACATPGGISADAAAKRRAAIQEMRDESLKQFYANKAELREELKGAVGYGVFDASQVNLLLYVGAVGSGVLVDKDGKETFMKVTRAGTGPGVGYKTYRQLLVFKDQGLFDTFRTLGADVGASADATLKIGSGKGVSLDGSTSFNPYLSVYQYTDSGILLQANWGGVAYLPDEDLNPAAPKP</sequence>
<reference evidence="2 3" key="1">
    <citation type="submission" date="2020-04" db="EMBL/GenBank/DDBJ databases">
        <title>Usitatibacter rugosus gen. nov., sp. nov. and Usitatibacter palustris sp. nov., novel members of Usitatibacteraceae fam. nov. within the order Nitrosomonadales isolated from soil.</title>
        <authorList>
            <person name="Huber K.J."/>
            <person name="Neumann-Schaal M."/>
            <person name="Geppert A."/>
            <person name="Luckner M."/>
            <person name="Wanner G."/>
            <person name="Overmann J."/>
        </authorList>
    </citation>
    <scope>NUCLEOTIDE SEQUENCE [LARGE SCALE GENOMIC DNA]</scope>
    <source>
        <strain evidence="2 3">0125_3</strain>
    </source>
</reference>